<proteinExistence type="predicted"/>
<sequence length="230" mass="26348">MFGEESPVAEDLQSSMTISFMPDRTCVFPSPERLHFRSSPLEASLTRKVKERMNRLRKGVEGALAGCKPEHDVFWGKEDICSTAKSKTKNHVDLGLDLPYRQSSSTRFPLLGYLLGVWTDLPLVSLDPLSEDDSLDTWLTVRIRVFDWNQDPPIHGNKQYVGKVHRLEPLFTLIVQVLEREHTAWDAVKVRYLSRSCRICIVQKNTRALDLGMKDNEELHLEAIEEGRLT</sequence>
<dbReference type="EMBL" id="OB664447">
    <property type="protein sequence ID" value="CAD7232268.1"/>
    <property type="molecule type" value="Genomic_DNA"/>
</dbReference>
<reference evidence="1" key="1">
    <citation type="submission" date="2020-11" db="EMBL/GenBank/DDBJ databases">
        <authorList>
            <person name="Tran Van P."/>
        </authorList>
    </citation>
    <scope>NUCLEOTIDE SEQUENCE</scope>
</reference>
<accession>A0A7R8WKK3</accession>
<protein>
    <submittedName>
        <fullName evidence="1">Uncharacterized protein</fullName>
    </submittedName>
</protein>
<evidence type="ECO:0000313" key="1">
    <source>
        <dbReference type="EMBL" id="CAD7232268.1"/>
    </source>
</evidence>
<gene>
    <name evidence="1" type="ORF">CTOB1V02_LOCUS10106</name>
</gene>
<organism evidence="1">
    <name type="scientific">Cyprideis torosa</name>
    <dbReference type="NCBI Taxonomy" id="163714"/>
    <lineage>
        <taxon>Eukaryota</taxon>
        <taxon>Metazoa</taxon>
        <taxon>Ecdysozoa</taxon>
        <taxon>Arthropoda</taxon>
        <taxon>Crustacea</taxon>
        <taxon>Oligostraca</taxon>
        <taxon>Ostracoda</taxon>
        <taxon>Podocopa</taxon>
        <taxon>Podocopida</taxon>
        <taxon>Cytherocopina</taxon>
        <taxon>Cytheroidea</taxon>
        <taxon>Cytherideidae</taxon>
        <taxon>Cyprideis</taxon>
    </lineage>
</organism>
<name>A0A7R8WKK3_9CRUS</name>
<dbReference type="AlphaFoldDB" id="A0A7R8WKK3"/>